<keyword evidence="2" id="KW-0812">Transmembrane</keyword>
<keyword evidence="5" id="KW-1185">Reference proteome</keyword>
<dbReference type="EMBL" id="FNQB01000004">
    <property type="protein sequence ID" value="SDZ60596.1"/>
    <property type="molecule type" value="Genomic_DNA"/>
</dbReference>
<evidence type="ECO:0000259" key="3">
    <source>
        <dbReference type="Pfam" id="PF03816"/>
    </source>
</evidence>
<proteinExistence type="inferred from homology"/>
<dbReference type="NCBIfam" id="TIGR00350">
    <property type="entry name" value="lytR_cpsA_psr"/>
    <property type="match status" value="1"/>
</dbReference>
<dbReference type="InterPro" id="IPR050922">
    <property type="entry name" value="LytR/CpsA/Psr_CW_biosynth"/>
</dbReference>
<accession>A0A1H3UE31</accession>
<feature type="domain" description="Cell envelope-related transcriptional attenuator" evidence="3">
    <location>
        <begin position="91"/>
        <end position="243"/>
    </location>
</feature>
<gene>
    <name evidence="4" type="ORF">SAMN05421684_7072</name>
</gene>
<dbReference type="PANTHER" id="PTHR33392">
    <property type="entry name" value="POLYISOPRENYL-TEICHOIC ACID--PEPTIDOGLYCAN TEICHOIC ACID TRANSFERASE TAGU"/>
    <property type="match status" value="1"/>
</dbReference>
<evidence type="ECO:0000313" key="5">
    <source>
        <dbReference type="Proteomes" id="UP000199632"/>
    </source>
</evidence>
<dbReference type="STRING" id="137265.SAMN05421684_7072"/>
<comment type="similarity">
    <text evidence="1">Belongs to the LytR/CpsA/Psr (LCP) family.</text>
</comment>
<sequence>MVAGGTDGLGIVRRRTKRILIGALAVVVLLGVGGVVAGWAYGRSLNNHLARTDAFKDVPEESRPTQVVQGALNVLLLGSDSRDPDKTADSRTDTIMILHVDADHKKAEVISIPRDTWVFVPTSPDGNNGNTMAKINAAYAWGGTPLIVQTVEGFTGVHIDHVALIDFGGFAQVVNALGGVDLKIEKTIKSIHAPYRTFKKGTQHLTGAEALDYVRQRYQFADGDFSRERHQREFLQALLDKAASAGTLANPVKLNSFLQAATKSLTVDQDFDLVDTAVELRGLRSADLTFMGSPNAGTATRDGQSVVLSDKTKAKALYQAVADDTVQSYLTKAM</sequence>
<dbReference type="Proteomes" id="UP000199632">
    <property type="component" value="Unassembled WGS sequence"/>
</dbReference>
<dbReference type="PANTHER" id="PTHR33392:SF6">
    <property type="entry name" value="POLYISOPRENYL-TEICHOIC ACID--PEPTIDOGLYCAN TEICHOIC ACID TRANSFERASE TAGU"/>
    <property type="match status" value="1"/>
</dbReference>
<organism evidence="4 5">
    <name type="scientific">Asanoa ishikariensis</name>
    <dbReference type="NCBI Taxonomy" id="137265"/>
    <lineage>
        <taxon>Bacteria</taxon>
        <taxon>Bacillati</taxon>
        <taxon>Actinomycetota</taxon>
        <taxon>Actinomycetes</taxon>
        <taxon>Micromonosporales</taxon>
        <taxon>Micromonosporaceae</taxon>
        <taxon>Asanoa</taxon>
    </lineage>
</organism>
<keyword evidence="2" id="KW-1133">Transmembrane helix</keyword>
<evidence type="ECO:0000313" key="4">
    <source>
        <dbReference type="EMBL" id="SDZ60596.1"/>
    </source>
</evidence>
<feature type="transmembrane region" description="Helical" evidence="2">
    <location>
        <begin position="19"/>
        <end position="41"/>
    </location>
</feature>
<protein>
    <submittedName>
        <fullName evidence="4">Transcriptional attenuator, LytR family</fullName>
    </submittedName>
</protein>
<evidence type="ECO:0000256" key="2">
    <source>
        <dbReference type="SAM" id="Phobius"/>
    </source>
</evidence>
<reference evidence="5" key="1">
    <citation type="submission" date="2016-10" db="EMBL/GenBank/DDBJ databases">
        <authorList>
            <person name="Varghese N."/>
            <person name="Submissions S."/>
        </authorList>
    </citation>
    <scope>NUCLEOTIDE SEQUENCE [LARGE SCALE GENOMIC DNA]</scope>
    <source>
        <strain evidence="5">DSM 44718</strain>
    </source>
</reference>
<evidence type="ECO:0000256" key="1">
    <source>
        <dbReference type="ARBA" id="ARBA00006068"/>
    </source>
</evidence>
<dbReference type="InterPro" id="IPR004474">
    <property type="entry name" value="LytR_CpsA_psr"/>
</dbReference>
<dbReference type="Pfam" id="PF03816">
    <property type="entry name" value="LytR_cpsA_psr"/>
    <property type="match status" value="1"/>
</dbReference>
<dbReference type="Gene3D" id="3.40.630.190">
    <property type="entry name" value="LCP protein"/>
    <property type="match status" value="1"/>
</dbReference>
<name>A0A1H3UE31_9ACTN</name>
<keyword evidence="2" id="KW-0472">Membrane</keyword>
<dbReference type="AlphaFoldDB" id="A0A1H3UE31"/>